<feature type="transmembrane region" description="Helical" evidence="1">
    <location>
        <begin position="7"/>
        <end position="26"/>
    </location>
</feature>
<protein>
    <submittedName>
        <fullName evidence="2">Uncharacterized protein</fullName>
    </submittedName>
</protein>
<accession>A0A4Q7V018</accession>
<proteinExistence type="predicted"/>
<dbReference type="Proteomes" id="UP000291591">
    <property type="component" value="Unassembled WGS sequence"/>
</dbReference>
<feature type="transmembrane region" description="Helical" evidence="1">
    <location>
        <begin position="32"/>
        <end position="56"/>
    </location>
</feature>
<keyword evidence="3" id="KW-1185">Reference proteome</keyword>
<keyword evidence="1" id="KW-0472">Membrane</keyword>
<comment type="caution">
    <text evidence="2">The sequence shown here is derived from an EMBL/GenBank/DDBJ whole genome shotgun (WGS) entry which is preliminary data.</text>
</comment>
<keyword evidence="1" id="KW-1133">Transmembrane helix</keyword>
<evidence type="ECO:0000256" key="1">
    <source>
        <dbReference type="SAM" id="Phobius"/>
    </source>
</evidence>
<organism evidence="2 3">
    <name type="scientific">Pseudonocardia sediminis</name>
    <dbReference type="NCBI Taxonomy" id="1397368"/>
    <lineage>
        <taxon>Bacteria</taxon>
        <taxon>Bacillati</taxon>
        <taxon>Actinomycetota</taxon>
        <taxon>Actinomycetes</taxon>
        <taxon>Pseudonocardiales</taxon>
        <taxon>Pseudonocardiaceae</taxon>
        <taxon>Pseudonocardia</taxon>
    </lineage>
</organism>
<dbReference type="AlphaFoldDB" id="A0A4Q7V018"/>
<keyword evidence="1" id="KW-0812">Transmembrane</keyword>
<reference evidence="2 3" key="1">
    <citation type="submission" date="2019-02" db="EMBL/GenBank/DDBJ databases">
        <title>Sequencing the genomes of 1000 actinobacteria strains.</title>
        <authorList>
            <person name="Klenk H.-P."/>
        </authorList>
    </citation>
    <scope>NUCLEOTIDE SEQUENCE [LARGE SCALE GENOMIC DNA]</scope>
    <source>
        <strain evidence="2 3">DSM 45779</strain>
    </source>
</reference>
<sequence>MTSRTALVLTIALGVLVMAVFTVLLYDGQNVAAVLVYAVGMAAFTAGPVKWGSLCADERMRERWSREQFGPHQ</sequence>
<evidence type="ECO:0000313" key="2">
    <source>
        <dbReference type="EMBL" id="RZT87415.1"/>
    </source>
</evidence>
<dbReference type="RefSeq" id="WP_130291572.1">
    <property type="nucleotide sequence ID" value="NZ_SHKL01000001.1"/>
</dbReference>
<name>A0A4Q7V018_PSEST</name>
<dbReference type="EMBL" id="SHKL01000001">
    <property type="protein sequence ID" value="RZT87415.1"/>
    <property type="molecule type" value="Genomic_DNA"/>
</dbReference>
<evidence type="ECO:0000313" key="3">
    <source>
        <dbReference type="Proteomes" id="UP000291591"/>
    </source>
</evidence>
<gene>
    <name evidence="2" type="ORF">EV383_4338</name>
</gene>